<comment type="similarity">
    <text evidence="1">Belongs to the enoyl-CoA hydratase/isomerase family.</text>
</comment>
<feature type="transmembrane region" description="Helical" evidence="2">
    <location>
        <begin position="94"/>
        <end position="116"/>
    </location>
</feature>
<dbReference type="RefSeq" id="WP_344314673.1">
    <property type="nucleotide sequence ID" value="NZ_BAAANY010000038.1"/>
</dbReference>
<dbReference type="Pfam" id="PF00378">
    <property type="entry name" value="ECH_1"/>
    <property type="match status" value="1"/>
</dbReference>
<name>A0ABN2IXL2_9ACTN</name>
<sequence length="254" mass="26137">MTGEELLVERDGPVLRVTLNRPDHLNAVTASVLDGVTEAVSQAAADQAIRVLVLTGAGRAFCSGADLAGPSGGDSTLHSANRAVLALRELGKPVVAAVNGLAAGVGCSLALAGDLVMARNSAYFLLAFVNIGLMPDGGATMLVPAAIGRARAMRMALLAERIPAAQAADWGLISHVVDDDSYDEEVAAVVGKLVQGPPLAYAETKRAINATTIDNLLAAIDRETAGQADLLRSQDVAEGVAAFLARRQPKFSGF</sequence>
<dbReference type="PANTHER" id="PTHR43459:SF1">
    <property type="entry name" value="EG:BACN32G11.4 PROTEIN"/>
    <property type="match status" value="1"/>
</dbReference>
<organism evidence="3 4">
    <name type="scientific">Fodinicola feengrottensis</name>
    <dbReference type="NCBI Taxonomy" id="435914"/>
    <lineage>
        <taxon>Bacteria</taxon>
        <taxon>Bacillati</taxon>
        <taxon>Actinomycetota</taxon>
        <taxon>Actinomycetes</taxon>
        <taxon>Mycobacteriales</taxon>
        <taxon>Fodinicola</taxon>
    </lineage>
</organism>
<dbReference type="CDD" id="cd06558">
    <property type="entry name" value="crotonase-like"/>
    <property type="match status" value="1"/>
</dbReference>
<dbReference type="Proteomes" id="UP001500618">
    <property type="component" value="Unassembled WGS sequence"/>
</dbReference>
<protein>
    <submittedName>
        <fullName evidence="3">Enoyl-CoA hydratase</fullName>
    </submittedName>
</protein>
<keyword evidence="2" id="KW-0472">Membrane</keyword>
<keyword evidence="4" id="KW-1185">Reference proteome</keyword>
<evidence type="ECO:0000256" key="1">
    <source>
        <dbReference type="ARBA" id="ARBA00005254"/>
    </source>
</evidence>
<accession>A0ABN2IXL2</accession>
<evidence type="ECO:0000256" key="2">
    <source>
        <dbReference type="SAM" id="Phobius"/>
    </source>
</evidence>
<keyword evidence="2" id="KW-0812">Transmembrane</keyword>
<reference evidence="3 4" key="1">
    <citation type="journal article" date="2019" name="Int. J. Syst. Evol. Microbiol.">
        <title>The Global Catalogue of Microorganisms (GCM) 10K type strain sequencing project: providing services to taxonomists for standard genome sequencing and annotation.</title>
        <authorList>
            <consortium name="The Broad Institute Genomics Platform"/>
            <consortium name="The Broad Institute Genome Sequencing Center for Infectious Disease"/>
            <person name="Wu L."/>
            <person name="Ma J."/>
        </authorList>
    </citation>
    <scope>NUCLEOTIDE SEQUENCE [LARGE SCALE GENOMIC DNA]</scope>
    <source>
        <strain evidence="3 4">JCM 14718</strain>
    </source>
</reference>
<comment type="caution">
    <text evidence="3">The sequence shown here is derived from an EMBL/GenBank/DDBJ whole genome shotgun (WGS) entry which is preliminary data.</text>
</comment>
<dbReference type="InterPro" id="IPR029045">
    <property type="entry name" value="ClpP/crotonase-like_dom_sf"/>
</dbReference>
<dbReference type="EMBL" id="BAAANY010000038">
    <property type="protein sequence ID" value="GAA1713224.1"/>
    <property type="molecule type" value="Genomic_DNA"/>
</dbReference>
<dbReference type="Gene3D" id="3.30.300.220">
    <property type="match status" value="1"/>
</dbReference>
<dbReference type="InterPro" id="IPR014748">
    <property type="entry name" value="Enoyl-CoA_hydra_C"/>
</dbReference>
<feature type="transmembrane region" description="Helical" evidence="2">
    <location>
        <begin position="122"/>
        <end position="147"/>
    </location>
</feature>
<keyword evidence="2" id="KW-1133">Transmembrane helix</keyword>
<dbReference type="InterPro" id="IPR001753">
    <property type="entry name" value="Enoyl-CoA_hydra/iso"/>
</dbReference>
<dbReference type="SUPFAM" id="SSF52096">
    <property type="entry name" value="ClpP/crotonase"/>
    <property type="match status" value="1"/>
</dbReference>
<dbReference type="Gene3D" id="3.90.226.20">
    <property type="match status" value="1"/>
</dbReference>
<dbReference type="PANTHER" id="PTHR43459">
    <property type="entry name" value="ENOYL-COA HYDRATASE"/>
    <property type="match status" value="1"/>
</dbReference>
<dbReference type="Gene3D" id="1.10.12.10">
    <property type="entry name" value="Lyase 2-enoyl-coa Hydratase, Chain A, domain 2"/>
    <property type="match status" value="1"/>
</dbReference>
<gene>
    <name evidence="3" type="ORF">GCM10009765_72890</name>
</gene>
<proteinExistence type="inferred from homology"/>
<evidence type="ECO:0000313" key="4">
    <source>
        <dbReference type="Proteomes" id="UP001500618"/>
    </source>
</evidence>
<evidence type="ECO:0000313" key="3">
    <source>
        <dbReference type="EMBL" id="GAA1713224.1"/>
    </source>
</evidence>